<protein>
    <submittedName>
        <fullName evidence="1">Uncharacterized protein</fullName>
    </submittedName>
</protein>
<evidence type="ECO:0000313" key="1">
    <source>
        <dbReference type="EMBL" id="KRL11674.1"/>
    </source>
</evidence>
<reference evidence="1 2" key="1">
    <citation type="journal article" date="2015" name="Genome Announc.">
        <title>Expanding the biotechnology potential of lactobacilli through comparative genomics of 213 strains and associated genera.</title>
        <authorList>
            <person name="Sun Z."/>
            <person name="Harris H.M."/>
            <person name="McCann A."/>
            <person name="Guo C."/>
            <person name="Argimon S."/>
            <person name="Zhang W."/>
            <person name="Yang X."/>
            <person name="Jeffery I.B."/>
            <person name="Cooney J.C."/>
            <person name="Kagawa T.F."/>
            <person name="Liu W."/>
            <person name="Song Y."/>
            <person name="Salvetti E."/>
            <person name="Wrobel A."/>
            <person name="Rasinkangas P."/>
            <person name="Parkhill J."/>
            <person name="Rea M.C."/>
            <person name="O'Sullivan O."/>
            <person name="Ritari J."/>
            <person name="Douillard F.P."/>
            <person name="Paul Ross R."/>
            <person name="Yang R."/>
            <person name="Briner A.E."/>
            <person name="Felis G.E."/>
            <person name="de Vos W.M."/>
            <person name="Barrangou R."/>
            <person name="Klaenhammer T.R."/>
            <person name="Caufield P.W."/>
            <person name="Cui Y."/>
            <person name="Zhang H."/>
            <person name="O'Toole P.W."/>
        </authorList>
    </citation>
    <scope>NUCLEOTIDE SEQUENCE [LARGE SCALE GENOMIC DNA]</scope>
    <source>
        <strain evidence="1 2">DSM 12744</strain>
    </source>
</reference>
<evidence type="ECO:0000313" key="2">
    <source>
        <dbReference type="Proteomes" id="UP000051330"/>
    </source>
</evidence>
<proteinExistence type="predicted"/>
<sequence length="57" mass="6923">MFTFNETSIYIIEICKAQRGNIFSKKNHRQIELINFDSGFNLHKIIFYHTTKKLRHH</sequence>
<name>A0A0R1N2P4_9LACO</name>
<dbReference type="PATRIC" id="fig|1423792.3.peg.608"/>
<gene>
    <name evidence="1" type="ORF">FD09_GL000596</name>
</gene>
<organism evidence="1 2">
    <name type="scientific">Schleiferilactobacillus perolens DSM 12744</name>
    <dbReference type="NCBI Taxonomy" id="1423792"/>
    <lineage>
        <taxon>Bacteria</taxon>
        <taxon>Bacillati</taxon>
        <taxon>Bacillota</taxon>
        <taxon>Bacilli</taxon>
        <taxon>Lactobacillales</taxon>
        <taxon>Lactobacillaceae</taxon>
        <taxon>Schleiferilactobacillus</taxon>
    </lineage>
</organism>
<dbReference type="AlphaFoldDB" id="A0A0R1N2P4"/>
<accession>A0A0R1N2P4</accession>
<dbReference type="EMBL" id="AZEC01000011">
    <property type="protein sequence ID" value="KRL11674.1"/>
    <property type="molecule type" value="Genomic_DNA"/>
</dbReference>
<keyword evidence="2" id="KW-1185">Reference proteome</keyword>
<comment type="caution">
    <text evidence="1">The sequence shown here is derived from an EMBL/GenBank/DDBJ whole genome shotgun (WGS) entry which is preliminary data.</text>
</comment>
<dbReference type="Proteomes" id="UP000051330">
    <property type="component" value="Unassembled WGS sequence"/>
</dbReference>